<sequence length="238" mass="24793">MPLPCPTSSHTPAPSIWRPGEEMGGVREGSIFSALGLEPRPRRGAANPEARAGLEVQTGRGTRWSLVAHDRTALPPSLEAAAAPRRAWSLACVPRGDAGEVDTAGFCLCVGPVVALGHAAQASQWAFFVDASCPAQSGDHTHPPPWLLAVRLEGAVQGMDWLDPGTHAGAVLELRDVVVGAVDADSRVQQVVADKHSSISPRVPKPDGSACDIQAFVQANLDLIAGLQCRAACLLGEG</sequence>
<gene>
    <name evidence="2" type="ORF">g.44751</name>
</gene>
<feature type="compositionally biased region" description="Polar residues" evidence="1">
    <location>
        <begin position="1"/>
        <end position="12"/>
    </location>
</feature>
<protein>
    <submittedName>
        <fullName evidence="2">Uncharacterized protein</fullName>
    </submittedName>
</protein>
<evidence type="ECO:0000256" key="1">
    <source>
        <dbReference type="SAM" id="MobiDB-lite"/>
    </source>
</evidence>
<proteinExistence type="predicted"/>
<accession>A0A1D2ACM5</accession>
<organism evidence="2">
    <name type="scientific">Auxenochlorella protothecoides</name>
    <name type="common">Green microalga</name>
    <name type="synonym">Chlorella protothecoides</name>
    <dbReference type="NCBI Taxonomy" id="3075"/>
    <lineage>
        <taxon>Eukaryota</taxon>
        <taxon>Viridiplantae</taxon>
        <taxon>Chlorophyta</taxon>
        <taxon>core chlorophytes</taxon>
        <taxon>Trebouxiophyceae</taxon>
        <taxon>Chlorellales</taxon>
        <taxon>Chlorellaceae</taxon>
        <taxon>Auxenochlorella</taxon>
    </lineage>
</organism>
<evidence type="ECO:0000313" key="2">
    <source>
        <dbReference type="EMBL" id="JAT76966.1"/>
    </source>
</evidence>
<reference evidence="2" key="1">
    <citation type="submission" date="2015-08" db="EMBL/GenBank/DDBJ databases">
        <authorList>
            <person name="Babu N.S."/>
            <person name="Beckwith C.J."/>
            <person name="Beseler K.G."/>
            <person name="Brison A."/>
            <person name="Carone J.V."/>
            <person name="Caskin T.P."/>
            <person name="Diamond M."/>
            <person name="Durham M.E."/>
            <person name="Foxe J.M."/>
            <person name="Go M."/>
            <person name="Henderson B.A."/>
            <person name="Jones I.B."/>
            <person name="McGettigan J.A."/>
            <person name="Micheletti S.J."/>
            <person name="Nasrallah M.E."/>
            <person name="Ortiz D."/>
            <person name="Piller C.R."/>
            <person name="Privatt S.R."/>
            <person name="Schneider S.L."/>
            <person name="Sharp S."/>
            <person name="Smith T.C."/>
            <person name="Stanton J.D."/>
            <person name="Ullery H.E."/>
            <person name="Wilson R.J."/>
            <person name="Serrano M.G."/>
            <person name="Buck G."/>
            <person name="Lee V."/>
            <person name="Wang Y."/>
            <person name="Carvalho R."/>
            <person name="Voegtly L."/>
            <person name="Shi R."/>
            <person name="Duckworth R."/>
            <person name="Johnson A."/>
            <person name="Loviza R."/>
            <person name="Walstead R."/>
            <person name="Shah Z."/>
            <person name="Kiflezghi M."/>
            <person name="Wade K."/>
            <person name="Ball S.L."/>
            <person name="Bradley K.W."/>
            <person name="Asai D.J."/>
            <person name="Bowman C.A."/>
            <person name="Russell D.A."/>
            <person name="Pope W.H."/>
            <person name="Jacobs-Sera D."/>
            <person name="Hendrix R.W."/>
            <person name="Hatfull G.F."/>
        </authorList>
    </citation>
    <scope>NUCLEOTIDE SEQUENCE</scope>
</reference>
<dbReference type="EMBL" id="GDKF01001656">
    <property type="protein sequence ID" value="JAT76966.1"/>
    <property type="molecule type" value="Transcribed_RNA"/>
</dbReference>
<name>A0A1D2ACM5_AUXPR</name>
<feature type="region of interest" description="Disordered" evidence="1">
    <location>
        <begin position="1"/>
        <end position="22"/>
    </location>
</feature>
<dbReference type="AlphaFoldDB" id="A0A1D2ACM5"/>